<feature type="domain" description="Filamentous haemagglutinin FhaB/tRNA nuclease CdiA-like TPS" evidence="1">
    <location>
        <begin position="54"/>
        <end position="165"/>
    </location>
</feature>
<proteinExistence type="predicted"/>
<dbReference type="InterPro" id="IPR050909">
    <property type="entry name" value="Bact_Autotransporter_VF"/>
</dbReference>
<gene>
    <name evidence="2" type="ORF">GON04_01200</name>
</gene>
<dbReference type="NCBIfam" id="TIGR01901">
    <property type="entry name" value="adhes_NPXG"/>
    <property type="match status" value="1"/>
</dbReference>
<sequence length="683" mass="66615">MNSTRPASHRLQIRTVVVQISRKLKATYRLRTGRLFSVLLATLVSTFTPLARALPDASTVKISAGQVNIDTSTANTMLVNQGTAKAVLDWRTFNIGTGELVRFAQPDAASVALNRVSGGASTIAGALQANGQVFLVNPAGVLFAPGAEVNVGGLVASTLNLSNTDFLAGRYQFSGGGLGTVTNQGSLAGRYVVLAGPTVNNSGTIDAARGSVGLLAGSRVTVDPAGAGLVNFSVDAGAVNAAITNSGAITADGGKVAVLASSLSDTLPTVINQSGVIRANTIANQNGTIVLSGGVQGVVSVSGTLEAKGANTGETGGTVKVLGDKVGLMAGAKVDASGDAGGGTVLVGGNWQGKGPEQNASATQMATGAQISADAVNSGNGGTVVVWADGSTAVGGAISARGGAQGGNGGRVETSGKEGLVIAKSTTVDTSAPQGTVGNWLLDPTNIIVATGGPAALGDVDEFTDFGTTQTIDPATINASATTVQLQATNDITVSNAIAMTTNGAGLDMQAGHNIAVNAGITLTGSMAINAGGAVTQTAAITSNGLLLAGAGTVALTNAGNSFTTIAATHGAGDINVVNNGSLTVGTVNGTNGISTGGNVTLTATGAAADLTVNQNITVTNAAAKTLTLRADRDVLVNATTGSVAIAAGGTGALNVDLNADRDASGGGAVVINASTGTASITT</sequence>
<dbReference type="PANTHER" id="PTHR12338:SF5">
    <property type="entry name" value="ANTIGEN 43-RELATED"/>
    <property type="match status" value="1"/>
</dbReference>
<dbReference type="Proteomes" id="UP000469385">
    <property type="component" value="Unassembled WGS sequence"/>
</dbReference>
<dbReference type="RefSeq" id="WP_157396197.1">
    <property type="nucleotide sequence ID" value="NZ_WSEL01000003.1"/>
</dbReference>
<dbReference type="Pfam" id="PF05860">
    <property type="entry name" value="TPS"/>
    <property type="match status" value="1"/>
</dbReference>
<protein>
    <submittedName>
        <fullName evidence="2">Filamentous hemagglutinin N-terminal domain-containing protein</fullName>
    </submittedName>
</protein>
<reference evidence="2 3" key="1">
    <citation type="submission" date="2019-12" db="EMBL/GenBank/DDBJ databases">
        <authorList>
            <person name="Huq M.A."/>
        </authorList>
    </citation>
    <scope>NUCLEOTIDE SEQUENCE [LARGE SCALE GENOMIC DNA]</scope>
    <source>
        <strain evidence="2 3">MAH-25</strain>
    </source>
</reference>
<evidence type="ECO:0000313" key="2">
    <source>
        <dbReference type="EMBL" id="MVQ28048.1"/>
    </source>
</evidence>
<dbReference type="InterPro" id="IPR012334">
    <property type="entry name" value="Pectin_lyas_fold"/>
</dbReference>
<dbReference type="AlphaFoldDB" id="A0A6N8IML1"/>
<dbReference type="InterPro" id="IPR011050">
    <property type="entry name" value="Pectin_lyase_fold/virulence"/>
</dbReference>
<keyword evidence="3" id="KW-1185">Reference proteome</keyword>
<dbReference type="Gene3D" id="2.160.20.10">
    <property type="entry name" value="Single-stranded right-handed beta-helix, Pectin lyase-like"/>
    <property type="match status" value="1"/>
</dbReference>
<dbReference type="SMART" id="SM00912">
    <property type="entry name" value="Haemagg_act"/>
    <property type="match status" value="1"/>
</dbReference>
<dbReference type="InterPro" id="IPR008638">
    <property type="entry name" value="FhaB/CdiA-like_TPS"/>
</dbReference>
<dbReference type="PANTHER" id="PTHR12338">
    <property type="entry name" value="AUTOTRANSPORTER"/>
    <property type="match status" value="1"/>
</dbReference>
<dbReference type="SUPFAM" id="SSF51126">
    <property type="entry name" value="Pectin lyase-like"/>
    <property type="match status" value="1"/>
</dbReference>
<evidence type="ECO:0000259" key="1">
    <source>
        <dbReference type="SMART" id="SM00912"/>
    </source>
</evidence>
<feature type="non-terminal residue" evidence="2">
    <location>
        <position position="683"/>
    </location>
</feature>
<dbReference type="EMBL" id="WSEL01000003">
    <property type="protein sequence ID" value="MVQ28048.1"/>
    <property type="molecule type" value="Genomic_DNA"/>
</dbReference>
<evidence type="ECO:0000313" key="3">
    <source>
        <dbReference type="Proteomes" id="UP000469385"/>
    </source>
</evidence>
<accession>A0A6N8IML1</accession>
<comment type="caution">
    <text evidence="2">The sequence shown here is derived from an EMBL/GenBank/DDBJ whole genome shotgun (WGS) entry which is preliminary data.</text>
</comment>
<name>A0A6N8IML1_9BURK</name>
<organism evidence="2 3">
    <name type="scientific">Ramlibacter pinisoli</name>
    <dbReference type="NCBI Taxonomy" id="2682844"/>
    <lineage>
        <taxon>Bacteria</taxon>
        <taxon>Pseudomonadati</taxon>
        <taxon>Pseudomonadota</taxon>
        <taxon>Betaproteobacteria</taxon>
        <taxon>Burkholderiales</taxon>
        <taxon>Comamonadaceae</taxon>
        <taxon>Ramlibacter</taxon>
    </lineage>
</organism>